<dbReference type="AlphaFoldDB" id="A0A7X5BVC6"/>
<dbReference type="Proteomes" id="UP000537825">
    <property type="component" value="Unassembled WGS sequence"/>
</dbReference>
<comment type="caution">
    <text evidence="2">The sequence shown here is derived from an EMBL/GenBank/DDBJ whole genome shotgun (WGS) entry which is preliminary data.</text>
</comment>
<sequence>MSGKDTRLPRASVEGLPVGERLWLLMEPAWGHDAVEGTHGQQVLALTTFFIRDIGNGGLDQALYNFAPSSVEFVLQSFEELGAAGHAALVRRGLDALFGAHPPGTLEARRRILDTKPRAWIDAHLGTLSEQLQGEEKLESCFLRYVDSHPSEFFRD</sequence>
<dbReference type="Pfam" id="PF14300">
    <property type="entry name" value="DMP19"/>
    <property type="match status" value="1"/>
</dbReference>
<protein>
    <submittedName>
        <fullName evidence="2">DUF4375 domain-containing protein</fullName>
    </submittedName>
</protein>
<evidence type="ECO:0000313" key="2">
    <source>
        <dbReference type="EMBL" id="NBC42122.1"/>
    </source>
</evidence>
<dbReference type="RefSeq" id="WP_139919948.1">
    <property type="nucleotide sequence ID" value="NZ_CBCSLE010000163.1"/>
</dbReference>
<reference evidence="2 3" key="1">
    <citation type="submission" date="2020-01" db="EMBL/GenBank/DDBJ databases">
        <title>The draft genome sequence of Corallococcus exiguus DSM 14696.</title>
        <authorList>
            <person name="Zhang X."/>
            <person name="Zhu H."/>
        </authorList>
    </citation>
    <scope>NUCLEOTIDE SEQUENCE [LARGE SCALE GENOMIC DNA]</scope>
    <source>
        <strain evidence="2 3">DSM 14696</strain>
    </source>
</reference>
<keyword evidence="3" id="KW-1185">Reference proteome</keyword>
<gene>
    <name evidence="2" type="ORF">GTZ93_20175</name>
</gene>
<name>A0A7X5BVC6_9BACT</name>
<dbReference type="InterPro" id="IPR025402">
    <property type="entry name" value="DMP19_C"/>
</dbReference>
<organism evidence="2 3">
    <name type="scientific">Corallococcus exiguus</name>
    <dbReference type="NCBI Taxonomy" id="83462"/>
    <lineage>
        <taxon>Bacteria</taxon>
        <taxon>Pseudomonadati</taxon>
        <taxon>Myxococcota</taxon>
        <taxon>Myxococcia</taxon>
        <taxon>Myxococcales</taxon>
        <taxon>Cystobacterineae</taxon>
        <taxon>Myxococcaceae</taxon>
        <taxon>Corallococcus</taxon>
    </lineage>
</organism>
<feature type="domain" description="DNA mimic protein DMP19 C-terminal" evidence="1">
    <location>
        <begin position="38"/>
        <end position="149"/>
    </location>
</feature>
<evidence type="ECO:0000313" key="3">
    <source>
        <dbReference type="Proteomes" id="UP000537825"/>
    </source>
</evidence>
<proteinExistence type="predicted"/>
<evidence type="ECO:0000259" key="1">
    <source>
        <dbReference type="Pfam" id="PF14300"/>
    </source>
</evidence>
<dbReference type="EMBL" id="JAAAPK010000005">
    <property type="protein sequence ID" value="NBC42122.1"/>
    <property type="molecule type" value="Genomic_DNA"/>
</dbReference>
<accession>A0A7X5BVC6</accession>